<comment type="caution">
    <text evidence="1">The sequence shown here is derived from an EMBL/GenBank/DDBJ whole genome shotgun (WGS) entry which is preliminary data.</text>
</comment>
<dbReference type="Proteomes" id="UP001054945">
    <property type="component" value="Unassembled WGS sequence"/>
</dbReference>
<protein>
    <submittedName>
        <fullName evidence="1">Uncharacterized protein</fullName>
    </submittedName>
</protein>
<reference evidence="1 2" key="1">
    <citation type="submission" date="2021-06" db="EMBL/GenBank/DDBJ databases">
        <title>Caerostris extrusa draft genome.</title>
        <authorList>
            <person name="Kono N."/>
            <person name="Arakawa K."/>
        </authorList>
    </citation>
    <scope>NUCLEOTIDE SEQUENCE [LARGE SCALE GENOMIC DNA]</scope>
</reference>
<accession>A0AAV4YDY1</accession>
<keyword evidence="2" id="KW-1185">Reference proteome</keyword>
<organism evidence="1 2">
    <name type="scientific">Caerostris extrusa</name>
    <name type="common">Bark spider</name>
    <name type="synonym">Caerostris bankana</name>
    <dbReference type="NCBI Taxonomy" id="172846"/>
    <lineage>
        <taxon>Eukaryota</taxon>
        <taxon>Metazoa</taxon>
        <taxon>Ecdysozoa</taxon>
        <taxon>Arthropoda</taxon>
        <taxon>Chelicerata</taxon>
        <taxon>Arachnida</taxon>
        <taxon>Araneae</taxon>
        <taxon>Araneomorphae</taxon>
        <taxon>Entelegynae</taxon>
        <taxon>Araneoidea</taxon>
        <taxon>Araneidae</taxon>
        <taxon>Caerostris</taxon>
    </lineage>
</organism>
<sequence>MCWDRSSRVAHLRVRFKSAIVMDNIIKVESALIWDHRSIIGSLKAWWGSVVIRVQKMKSVLWLRDPGWYTAGGNGDCSLAWGIRVALSVL</sequence>
<evidence type="ECO:0000313" key="2">
    <source>
        <dbReference type="Proteomes" id="UP001054945"/>
    </source>
</evidence>
<gene>
    <name evidence="1" type="ORF">CEXT_651901</name>
</gene>
<evidence type="ECO:0000313" key="1">
    <source>
        <dbReference type="EMBL" id="GIZ05265.1"/>
    </source>
</evidence>
<dbReference type="EMBL" id="BPLR01019254">
    <property type="protein sequence ID" value="GIZ05265.1"/>
    <property type="molecule type" value="Genomic_DNA"/>
</dbReference>
<proteinExistence type="predicted"/>
<name>A0AAV4YDY1_CAEEX</name>
<dbReference type="AlphaFoldDB" id="A0AAV4YDY1"/>